<dbReference type="GO" id="GO:0005654">
    <property type="term" value="C:nucleoplasm"/>
    <property type="evidence" value="ECO:0007669"/>
    <property type="project" value="UniProtKB-ARBA"/>
</dbReference>
<dbReference type="EMBL" id="JAUEDM010000006">
    <property type="protein sequence ID" value="KAK3315130.1"/>
    <property type="molecule type" value="Genomic_DNA"/>
</dbReference>
<comment type="subcellular location">
    <subcellularLocation>
        <location evidence="1">Nucleus</location>
    </subcellularLocation>
</comment>
<dbReference type="GO" id="GO:0010468">
    <property type="term" value="P:regulation of gene expression"/>
    <property type="evidence" value="ECO:0007669"/>
    <property type="project" value="UniProtKB-ARBA"/>
</dbReference>
<protein>
    <submittedName>
        <fullName evidence="7">Sds3-like-domain-containing protein</fullName>
    </submittedName>
</protein>
<feature type="region of interest" description="Disordered" evidence="6">
    <location>
        <begin position="204"/>
        <end position="268"/>
    </location>
</feature>
<name>A0AAE0HYF3_9PEZI</name>
<keyword evidence="3" id="KW-0805">Transcription regulation</keyword>
<dbReference type="PANTHER" id="PTHR21964">
    <property type="entry name" value="BREAST CANCER METASTASIS-SUPPRESSOR 1"/>
    <property type="match status" value="1"/>
</dbReference>
<evidence type="ECO:0000256" key="3">
    <source>
        <dbReference type="ARBA" id="ARBA00023015"/>
    </source>
</evidence>
<feature type="region of interest" description="Disordered" evidence="6">
    <location>
        <begin position="316"/>
        <end position="366"/>
    </location>
</feature>
<evidence type="ECO:0000313" key="8">
    <source>
        <dbReference type="Proteomes" id="UP001283341"/>
    </source>
</evidence>
<comment type="caution">
    <text evidence="7">The sequence shown here is derived from an EMBL/GenBank/DDBJ whole genome shotgun (WGS) entry which is preliminary data.</text>
</comment>
<keyword evidence="4" id="KW-0804">Transcription</keyword>
<keyword evidence="2" id="KW-0678">Repressor</keyword>
<evidence type="ECO:0000256" key="5">
    <source>
        <dbReference type="ARBA" id="ARBA00023242"/>
    </source>
</evidence>
<dbReference type="AlphaFoldDB" id="A0AAE0HYF3"/>
<feature type="compositionally biased region" description="Polar residues" evidence="6">
    <location>
        <begin position="1"/>
        <end position="14"/>
    </location>
</feature>
<sequence length="574" mass="63511">MATNDFNMADTPSQRPDRRMAGSPPPPQSKRDKRRQLLAERIATLSEKQANGQDKLFREKLQKIQIDTNLVMRYDPYVDRPLDEFEEDQERLRQLNGDSDSNPRTLLEMAGPRFANWMENIQDLVEKRDFALTKYKLDYEKKVSEYNNVHAYKLETAKREHRALSQTLRDRLINAITSKKFRLNKEKEALEISEGSALLLHPNQFSITNPASPGGTHSKRATRLRREMDEMTGIENKKRKRNDDDGSPAPQRRALDPSSTTPLWQTDRLAMRKVTGPILTIDKLFTDKELTLNYNTAALAAHKWLLTHKPKFDEHGQPLLSLDGSDSGNGDHDDQDGSDSVPSAPMMERNVSHATRSARGGAKENPNFTDDKLIGLEALANFTFPGNFERMVGADPKLPPTFPSTYVKGHTKQSDFNTPTALPVDDVNGDWMVIQTLKQYDNVNGVGANLSSDNGSRKLLEAMAAPPVAEKFVSYLQGNRPSENEVRKRLGLPMVVEPNPDQVNALEPAPASTPSKTGRAGTPAQQSPAKGLGIGPGAIAAPALGGVSMSRQSSANGAPMSRSSSRKGRVTRGG</sequence>
<feature type="region of interest" description="Disordered" evidence="6">
    <location>
        <begin position="1"/>
        <end position="35"/>
    </location>
</feature>
<accession>A0AAE0HYF3</accession>
<dbReference type="InterPro" id="IPR013907">
    <property type="entry name" value="Sds3"/>
</dbReference>
<dbReference type="SMART" id="SM01401">
    <property type="entry name" value="Sds3"/>
    <property type="match status" value="1"/>
</dbReference>
<organism evidence="7 8">
    <name type="scientific">Apodospora peruviana</name>
    <dbReference type="NCBI Taxonomy" id="516989"/>
    <lineage>
        <taxon>Eukaryota</taxon>
        <taxon>Fungi</taxon>
        <taxon>Dikarya</taxon>
        <taxon>Ascomycota</taxon>
        <taxon>Pezizomycotina</taxon>
        <taxon>Sordariomycetes</taxon>
        <taxon>Sordariomycetidae</taxon>
        <taxon>Sordariales</taxon>
        <taxon>Lasiosphaeriaceae</taxon>
        <taxon>Apodospora</taxon>
    </lineage>
</organism>
<reference evidence="7" key="2">
    <citation type="submission" date="2023-06" db="EMBL/GenBank/DDBJ databases">
        <authorList>
            <consortium name="Lawrence Berkeley National Laboratory"/>
            <person name="Haridas S."/>
            <person name="Hensen N."/>
            <person name="Bonometti L."/>
            <person name="Westerberg I."/>
            <person name="Brannstrom I.O."/>
            <person name="Guillou S."/>
            <person name="Cros-Aarteil S."/>
            <person name="Calhoun S."/>
            <person name="Kuo A."/>
            <person name="Mondo S."/>
            <person name="Pangilinan J."/>
            <person name="Riley R."/>
            <person name="Labutti K."/>
            <person name="Andreopoulos B."/>
            <person name="Lipzen A."/>
            <person name="Chen C."/>
            <person name="Yanf M."/>
            <person name="Daum C."/>
            <person name="Ng V."/>
            <person name="Clum A."/>
            <person name="Steindorff A."/>
            <person name="Ohm R."/>
            <person name="Martin F."/>
            <person name="Silar P."/>
            <person name="Natvig D."/>
            <person name="Lalanne C."/>
            <person name="Gautier V."/>
            <person name="Ament-Velasquez S.L."/>
            <person name="Kruys A."/>
            <person name="Hutchinson M.I."/>
            <person name="Powell A.J."/>
            <person name="Barry K."/>
            <person name="Miller A.N."/>
            <person name="Grigoriev I.V."/>
            <person name="Debuchy R."/>
            <person name="Gladieux P."/>
            <person name="Thoren M.H."/>
            <person name="Johannesson H."/>
        </authorList>
    </citation>
    <scope>NUCLEOTIDE SEQUENCE</scope>
    <source>
        <strain evidence="7">CBS 118394</strain>
    </source>
</reference>
<evidence type="ECO:0000256" key="4">
    <source>
        <dbReference type="ARBA" id="ARBA00023163"/>
    </source>
</evidence>
<dbReference type="Pfam" id="PF08598">
    <property type="entry name" value="Sds3"/>
    <property type="match status" value="1"/>
</dbReference>
<evidence type="ECO:0000256" key="2">
    <source>
        <dbReference type="ARBA" id="ARBA00022491"/>
    </source>
</evidence>
<feature type="compositionally biased region" description="Basic residues" evidence="6">
    <location>
        <begin position="564"/>
        <end position="574"/>
    </location>
</feature>
<evidence type="ECO:0000313" key="7">
    <source>
        <dbReference type="EMBL" id="KAK3315130.1"/>
    </source>
</evidence>
<keyword evidence="5" id="KW-0539">Nucleus</keyword>
<keyword evidence="8" id="KW-1185">Reference proteome</keyword>
<gene>
    <name evidence="7" type="ORF">B0H66DRAFT_334701</name>
</gene>
<feature type="compositionally biased region" description="Low complexity" evidence="6">
    <location>
        <begin position="537"/>
        <end position="546"/>
    </location>
</feature>
<reference evidence="7" key="1">
    <citation type="journal article" date="2023" name="Mol. Phylogenet. Evol.">
        <title>Genome-scale phylogeny and comparative genomics of the fungal order Sordariales.</title>
        <authorList>
            <person name="Hensen N."/>
            <person name="Bonometti L."/>
            <person name="Westerberg I."/>
            <person name="Brannstrom I.O."/>
            <person name="Guillou S."/>
            <person name="Cros-Aarteil S."/>
            <person name="Calhoun S."/>
            <person name="Haridas S."/>
            <person name="Kuo A."/>
            <person name="Mondo S."/>
            <person name="Pangilinan J."/>
            <person name="Riley R."/>
            <person name="LaButti K."/>
            <person name="Andreopoulos B."/>
            <person name="Lipzen A."/>
            <person name="Chen C."/>
            <person name="Yan M."/>
            <person name="Daum C."/>
            <person name="Ng V."/>
            <person name="Clum A."/>
            <person name="Steindorff A."/>
            <person name="Ohm R.A."/>
            <person name="Martin F."/>
            <person name="Silar P."/>
            <person name="Natvig D.O."/>
            <person name="Lalanne C."/>
            <person name="Gautier V."/>
            <person name="Ament-Velasquez S.L."/>
            <person name="Kruys A."/>
            <person name="Hutchinson M.I."/>
            <person name="Powell A.J."/>
            <person name="Barry K."/>
            <person name="Miller A.N."/>
            <person name="Grigoriev I.V."/>
            <person name="Debuchy R."/>
            <person name="Gladieux P."/>
            <person name="Hiltunen Thoren M."/>
            <person name="Johannesson H."/>
        </authorList>
    </citation>
    <scope>NUCLEOTIDE SEQUENCE</scope>
    <source>
        <strain evidence="7">CBS 118394</strain>
    </source>
</reference>
<dbReference type="Proteomes" id="UP001283341">
    <property type="component" value="Unassembled WGS sequence"/>
</dbReference>
<evidence type="ECO:0000256" key="1">
    <source>
        <dbReference type="ARBA" id="ARBA00004123"/>
    </source>
</evidence>
<proteinExistence type="predicted"/>
<feature type="region of interest" description="Disordered" evidence="6">
    <location>
        <begin position="496"/>
        <end position="574"/>
    </location>
</feature>
<evidence type="ECO:0000256" key="6">
    <source>
        <dbReference type="SAM" id="MobiDB-lite"/>
    </source>
</evidence>